<dbReference type="PANTHER" id="PTHR35894">
    <property type="entry name" value="GENERAL SECRETION PATHWAY PROTEIN A-RELATED"/>
    <property type="match status" value="1"/>
</dbReference>
<dbReference type="SUPFAM" id="SSF52540">
    <property type="entry name" value="P-loop containing nucleoside triphosphate hydrolases"/>
    <property type="match status" value="1"/>
</dbReference>
<dbReference type="InterPro" id="IPR027417">
    <property type="entry name" value="P-loop_NTPase"/>
</dbReference>
<dbReference type="PANTHER" id="PTHR35894:SF7">
    <property type="entry name" value="GENERAL SECRETION PATHWAY PROTEIN A-RELATED"/>
    <property type="match status" value="1"/>
</dbReference>
<evidence type="ECO:0000313" key="3">
    <source>
        <dbReference type="Proteomes" id="UP001589813"/>
    </source>
</evidence>
<evidence type="ECO:0000313" key="2">
    <source>
        <dbReference type="EMBL" id="MFC0046700.1"/>
    </source>
</evidence>
<dbReference type="Pfam" id="PF13401">
    <property type="entry name" value="AAA_22"/>
    <property type="match status" value="1"/>
</dbReference>
<dbReference type="InterPro" id="IPR052026">
    <property type="entry name" value="ExeA_AAA_ATPase_DNA-bind"/>
</dbReference>
<accession>A0ABV6B745</accession>
<dbReference type="SMART" id="SM00382">
    <property type="entry name" value="AAA"/>
    <property type="match status" value="1"/>
</dbReference>
<dbReference type="Proteomes" id="UP001589813">
    <property type="component" value="Unassembled WGS sequence"/>
</dbReference>
<name>A0ABV6B745_9GAMM</name>
<dbReference type="RefSeq" id="WP_377239255.1">
    <property type="nucleotide sequence ID" value="NZ_JBHLXP010000001.1"/>
</dbReference>
<gene>
    <name evidence="2" type="ORF">ACFFJP_00190</name>
</gene>
<dbReference type="Gene3D" id="3.40.50.300">
    <property type="entry name" value="P-loop containing nucleotide triphosphate hydrolases"/>
    <property type="match status" value="1"/>
</dbReference>
<comment type="caution">
    <text evidence="2">The sequence shown here is derived from an EMBL/GenBank/DDBJ whole genome shotgun (WGS) entry which is preliminary data.</text>
</comment>
<evidence type="ECO:0000259" key="1">
    <source>
        <dbReference type="SMART" id="SM00382"/>
    </source>
</evidence>
<dbReference type="InterPro" id="IPR003593">
    <property type="entry name" value="AAA+_ATPase"/>
</dbReference>
<proteinExistence type="predicted"/>
<dbReference type="InterPro" id="IPR049945">
    <property type="entry name" value="AAA_22"/>
</dbReference>
<protein>
    <submittedName>
        <fullName evidence="2">ExeA family protein</fullName>
    </submittedName>
</protein>
<dbReference type="EMBL" id="JBHLXP010000001">
    <property type="protein sequence ID" value="MFC0046700.1"/>
    <property type="molecule type" value="Genomic_DNA"/>
</dbReference>
<keyword evidence="3" id="KW-1185">Reference proteome</keyword>
<reference evidence="2 3" key="1">
    <citation type="submission" date="2024-09" db="EMBL/GenBank/DDBJ databases">
        <authorList>
            <person name="Sun Q."/>
            <person name="Mori K."/>
        </authorList>
    </citation>
    <scope>NUCLEOTIDE SEQUENCE [LARGE SCALE GENOMIC DNA]</scope>
    <source>
        <strain evidence="2 3">KCTC 23315</strain>
    </source>
</reference>
<sequence>MAATDSAVQPANAGLATAALTMYLAHFALQQLPFGLTPNTGFYVGLNGHQQAMEVLQTALGHGEGFIKVTGEVGTGKTLLCRKLLNEAPAHWSLAYIPDPNLDPQQLRWALALELGLKQSDNIDQQQLAHLLQRQLLLLAGAGRQVVLLVDEAQALPDETLEALRLITNLETEQHKLVQVVLFGQPELDKRLAQSKFRQLRQRISFSYQLPQLQRAEVAAYLQQRLLFAGSQQMLFSKLALWLLSHYSRGIPRLINVLAHKALLLSYGAGLSRAGWWQIYQAAVDTEDVQQSSRGWLTTAAIVAMLSLLLSLWLQPSGMLALWSLP</sequence>
<organism evidence="2 3">
    <name type="scientific">Rheinheimera tilapiae</name>
    <dbReference type="NCBI Taxonomy" id="875043"/>
    <lineage>
        <taxon>Bacteria</taxon>
        <taxon>Pseudomonadati</taxon>
        <taxon>Pseudomonadota</taxon>
        <taxon>Gammaproteobacteria</taxon>
        <taxon>Chromatiales</taxon>
        <taxon>Chromatiaceae</taxon>
        <taxon>Rheinheimera</taxon>
    </lineage>
</organism>
<feature type="domain" description="AAA+ ATPase" evidence="1">
    <location>
        <begin position="63"/>
        <end position="232"/>
    </location>
</feature>